<keyword evidence="1" id="KW-1133">Transmembrane helix</keyword>
<dbReference type="EMBL" id="CP017478">
    <property type="protein sequence ID" value="AOW21331.1"/>
    <property type="molecule type" value="Genomic_DNA"/>
</dbReference>
<dbReference type="AlphaFoldDB" id="A0A1D8PA08"/>
<evidence type="ECO:0000313" key="3">
    <source>
        <dbReference type="Proteomes" id="UP000176050"/>
    </source>
</evidence>
<dbReference type="KEGG" id="lul:LPB138_11855"/>
<evidence type="ECO:0000256" key="1">
    <source>
        <dbReference type="SAM" id="Phobius"/>
    </source>
</evidence>
<dbReference type="Proteomes" id="UP000176050">
    <property type="component" value="Chromosome"/>
</dbReference>
<gene>
    <name evidence="2" type="ORF">LPB138_11855</name>
</gene>
<name>A0A1D8PA08_9FLAO</name>
<accession>A0A1D8PA08</accession>
<protein>
    <recommendedName>
        <fullName evidence="4">RING-type E3 ubiquitin transferase</fullName>
    </recommendedName>
</protein>
<sequence length="235" mass="27117">MDINQIIENLKEAILTNKIISIVYLCVILFIMYHFFFSKKAILKRQFKKSSIKQISAFKNGDVGKVIGTIQNITDPLLTPFTQKKCVYYEIKVIDTSSKEEKVLISEEKIKDFHLINYSGKALLKVRTASMDITKDINYASGYFNKPTEAMKAFLIKNNINPKTVIKTRKSLRFVEKSLSIGERVGIYGQGFLEVPLNKYDEYDTREILTFKSLESQALYVTDNPKKLEQNHFKS</sequence>
<reference evidence="2 3" key="1">
    <citation type="submission" date="2016-10" db="EMBL/GenBank/DDBJ databases">
        <title>Lutibacter sp. LPB0138, isolated from marine gastropod.</title>
        <authorList>
            <person name="Kim E."/>
            <person name="Yi H."/>
        </authorList>
    </citation>
    <scope>NUCLEOTIDE SEQUENCE [LARGE SCALE GENOMIC DNA]</scope>
    <source>
        <strain evidence="2 3">LPB0138</strain>
    </source>
</reference>
<keyword evidence="3" id="KW-1185">Reference proteome</keyword>
<keyword evidence="1" id="KW-0472">Membrane</keyword>
<proteinExistence type="predicted"/>
<feature type="transmembrane region" description="Helical" evidence="1">
    <location>
        <begin position="19"/>
        <end position="37"/>
    </location>
</feature>
<keyword evidence="1" id="KW-0812">Transmembrane</keyword>
<evidence type="ECO:0008006" key="4">
    <source>
        <dbReference type="Google" id="ProtNLM"/>
    </source>
</evidence>
<organism evidence="2 3">
    <name type="scientific">Urechidicola croceus</name>
    <dbReference type="NCBI Taxonomy" id="1850246"/>
    <lineage>
        <taxon>Bacteria</taxon>
        <taxon>Pseudomonadati</taxon>
        <taxon>Bacteroidota</taxon>
        <taxon>Flavobacteriia</taxon>
        <taxon>Flavobacteriales</taxon>
        <taxon>Flavobacteriaceae</taxon>
        <taxon>Urechidicola</taxon>
    </lineage>
</organism>
<dbReference type="STRING" id="1850246.LPB138_11855"/>
<evidence type="ECO:0000313" key="2">
    <source>
        <dbReference type="EMBL" id="AOW21331.1"/>
    </source>
</evidence>